<feature type="transmembrane region" description="Helical" evidence="5">
    <location>
        <begin position="101"/>
        <end position="121"/>
    </location>
</feature>
<feature type="transmembrane region" description="Helical" evidence="5">
    <location>
        <begin position="159"/>
        <end position="181"/>
    </location>
</feature>
<evidence type="ECO:0000313" key="8">
    <source>
        <dbReference type="Proteomes" id="UP000092993"/>
    </source>
</evidence>
<evidence type="ECO:0000313" key="7">
    <source>
        <dbReference type="EMBL" id="OBZ79858.1"/>
    </source>
</evidence>
<feature type="domain" description="TMEM205-like" evidence="6">
    <location>
        <begin position="24"/>
        <end position="131"/>
    </location>
</feature>
<dbReference type="OrthoDB" id="1641132at2759"/>
<evidence type="ECO:0000259" key="6">
    <source>
        <dbReference type="Pfam" id="PF13664"/>
    </source>
</evidence>
<dbReference type="InterPro" id="IPR025423">
    <property type="entry name" value="TMEM205-like"/>
</dbReference>
<feature type="transmembrane region" description="Helical" evidence="5">
    <location>
        <begin position="20"/>
        <end position="49"/>
    </location>
</feature>
<dbReference type="AlphaFoldDB" id="A0A1C7MSS8"/>
<feature type="transmembrane region" description="Helical" evidence="5">
    <location>
        <begin position="61"/>
        <end position="81"/>
    </location>
</feature>
<dbReference type="PANTHER" id="PTHR23241">
    <property type="entry name" value="LATE EMBRYOGENESIS ABUNDANT PLANTS LEA-RELATED"/>
    <property type="match status" value="1"/>
</dbReference>
<comment type="caution">
    <text evidence="7">The sequence shown here is derived from an EMBL/GenBank/DDBJ whole genome shotgun (WGS) entry which is preliminary data.</text>
</comment>
<dbReference type="OMA" id="PLTSKTM"/>
<dbReference type="PANTHER" id="PTHR23241:SF102">
    <property type="entry name" value="LD23009P"/>
    <property type="match status" value="1"/>
</dbReference>
<name>A0A1C7MSS8_GRIFR</name>
<reference evidence="7 8" key="1">
    <citation type="submission" date="2016-03" db="EMBL/GenBank/DDBJ databases">
        <title>Whole genome sequencing of Grifola frondosa 9006-11.</title>
        <authorList>
            <person name="Min B."/>
            <person name="Park H."/>
            <person name="Kim J.-G."/>
            <person name="Cho H."/>
            <person name="Oh Y.-L."/>
            <person name="Kong W.-S."/>
            <person name="Choi I.-G."/>
        </authorList>
    </citation>
    <scope>NUCLEOTIDE SEQUENCE [LARGE SCALE GENOMIC DNA]</scope>
    <source>
        <strain evidence="7 8">9006-11</strain>
    </source>
</reference>
<keyword evidence="4 5" id="KW-0472">Membrane</keyword>
<proteinExistence type="predicted"/>
<keyword evidence="3 5" id="KW-1133">Transmembrane helix</keyword>
<sequence length="195" mass="21472">MANVEVLTLSSLLGLVNIKSLYLLGYAWLFGMTLWVTFIGGVIAFRALPRQQFGTLQHRTFPIYFIISIGISSGLLTLWTYSHPAVLAYKWNPLVADVAQAYALATVVLSQVTNHVVIGPLTSKTMFQRHKLEKEEGKAYNEAGVSDKMKALNSRFSQLHGISSLANLSAFIALLFHGLWIGNAGTGIDNLNLKF</sequence>
<gene>
    <name evidence="7" type="ORF">A0H81_00481</name>
</gene>
<accession>A0A1C7MSS8</accession>
<keyword evidence="8" id="KW-1185">Reference proteome</keyword>
<evidence type="ECO:0000256" key="5">
    <source>
        <dbReference type="SAM" id="Phobius"/>
    </source>
</evidence>
<evidence type="ECO:0000256" key="4">
    <source>
        <dbReference type="ARBA" id="ARBA00023136"/>
    </source>
</evidence>
<organism evidence="7 8">
    <name type="scientific">Grifola frondosa</name>
    <name type="common">Maitake</name>
    <name type="synonym">Polyporus frondosus</name>
    <dbReference type="NCBI Taxonomy" id="5627"/>
    <lineage>
        <taxon>Eukaryota</taxon>
        <taxon>Fungi</taxon>
        <taxon>Dikarya</taxon>
        <taxon>Basidiomycota</taxon>
        <taxon>Agaricomycotina</taxon>
        <taxon>Agaricomycetes</taxon>
        <taxon>Polyporales</taxon>
        <taxon>Grifolaceae</taxon>
        <taxon>Grifola</taxon>
    </lineage>
</organism>
<dbReference type="Proteomes" id="UP000092993">
    <property type="component" value="Unassembled WGS sequence"/>
</dbReference>
<dbReference type="Pfam" id="PF13664">
    <property type="entry name" value="DUF4149"/>
    <property type="match status" value="1"/>
</dbReference>
<keyword evidence="2 5" id="KW-0812">Transmembrane</keyword>
<dbReference type="GO" id="GO:0016020">
    <property type="term" value="C:membrane"/>
    <property type="evidence" value="ECO:0007669"/>
    <property type="project" value="UniProtKB-SubCell"/>
</dbReference>
<evidence type="ECO:0000256" key="1">
    <source>
        <dbReference type="ARBA" id="ARBA00004370"/>
    </source>
</evidence>
<dbReference type="EMBL" id="LUGG01000001">
    <property type="protein sequence ID" value="OBZ79858.1"/>
    <property type="molecule type" value="Genomic_DNA"/>
</dbReference>
<evidence type="ECO:0000256" key="3">
    <source>
        <dbReference type="ARBA" id="ARBA00022989"/>
    </source>
</evidence>
<protein>
    <recommendedName>
        <fullName evidence="6">TMEM205-like domain-containing protein</fullName>
    </recommendedName>
</protein>
<dbReference type="InterPro" id="IPR053009">
    <property type="entry name" value="Xanthocillin_Biosynth-Assoc"/>
</dbReference>
<dbReference type="STRING" id="5627.A0A1C7MSS8"/>
<comment type="subcellular location">
    <subcellularLocation>
        <location evidence="1">Membrane</location>
    </subcellularLocation>
</comment>
<evidence type="ECO:0000256" key="2">
    <source>
        <dbReference type="ARBA" id="ARBA00022692"/>
    </source>
</evidence>